<dbReference type="KEGG" id="dci:103505967"/>
<gene>
    <name evidence="12" type="primary">LOC103505967</name>
</gene>
<dbReference type="GeneID" id="103505967"/>
<dbReference type="AlphaFoldDB" id="A0A3Q0IKS5"/>
<dbReference type="InterPro" id="IPR007130">
    <property type="entry name" value="DAGAT"/>
</dbReference>
<evidence type="ECO:0000256" key="10">
    <source>
        <dbReference type="ARBA" id="ARBA00023315"/>
    </source>
</evidence>
<keyword evidence="11" id="KW-1185">Reference proteome</keyword>
<evidence type="ECO:0000256" key="2">
    <source>
        <dbReference type="ARBA" id="ARBA00005420"/>
    </source>
</evidence>
<dbReference type="STRING" id="121845.A0A3Q0IKS5"/>
<dbReference type="GO" id="GO:0004144">
    <property type="term" value="F:diacylglycerol O-acyltransferase activity"/>
    <property type="evidence" value="ECO:0007669"/>
    <property type="project" value="TreeGrafter"/>
</dbReference>
<sequence length="152" mass="17226">MVGGARESFKCKPGIYEIILKSRKGFVRIALKTGTPIVPVFTFGETDLYDQVPNPPGSWLLWLQERIRRVIGVAPCIPIGRGFFQYSFGLIPRRHVLTTVVGAPIEVPKVEQPSNDLIAEYHKKYVDSLTQLFEDHKEKYVDDPKTAKLVIE</sequence>
<dbReference type="Proteomes" id="UP000079169">
    <property type="component" value="Unplaced"/>
</dbReference>
<dbReference type="Pfam" id="PF03982">
    <property type="entry name" value="DAGAT"/>
    <property type="match status" value="1"/>
</dbReference>
<dbReference type="GO" id="GO:0005789">
    <property type="term" value="C:endoplasmic reticulum membrane"/>
    <property type="evidence" value="ECO:0007669"/>
    <property type="project" value="UniProtKB-SubCell"/>
</dbReference>
<evidence type="ECO:0000313" key="11">
    <source>
        <dbReference type="Proteomes" id="UP000079169"/>
    </source>
</evidence>
<protein>
    <submittedName>
        <fullName evidence="12">Diacylglycerol O-acyltransferase 2-like</fullName>
    </submittedName>
</protein>
<keyword evidence="8" id="KW-0443">Lipid metabolism</keyword>
<evidence type="ECO:0000256" key="6">
    <source>
        <dbReference type="ARBA" id="ARBA00022824"/>
    </source>
</evidence>
<name>A0A3Q0IKS5_DIACI</name>
<keyword evidence="6" id="KW-0256">Endoplasmic reticulum</keyword>
<comment type="similarity">
    <text evidence="2">Belongs to the diacylglycerol acyltransferase family.</text>
</comment>
<dbReference type="PANTHER" id="PTHR12317">
    <property type="entry name" value="DIACYLGLYCEROL O-ACYLTRANSFERASE"/>
    <property type="match status" value="1"/>
</dbReference>
<evidence type="ECO:0000256" key="5">
    <source>
        <dbReference type="ARBA" id="ARBA00022692"/>
    </source>
</evidence>
<keyword evidence="4" id="KW-0808">Transferase</keyword>
<organism evidence="11 12">
    <name type="scientific">Diaphorina citri</name>
    <name type="common">Asian citrus psyllid</name>
    <dbReference type="NCBI Taxonomy" id="121845"/>
    <lineage>
        <taxon>Eukaryota</taxon>
        <taxon>Metazoa</taxon>
        <taxon>Ecdysozoa</taxon>
        <taxon>Arthropoda</taxon>
        <taxon>Hexapoda</taxon>
        <taxon>Insecta</taxon>
        <taxon>Pterygota</taxon>
        <taxon>Neoptera</taxon>
        <taxon>Paraneoptera</taxon>
        <taxon>Hemiptera</taxon>
        <taxon>Sternorrhyncha</taxon>
        <taxon>Psylloidea</taxon>
        <taxon>Psyllidae</taxon>
        <taxon>Diaphorininae</taxon>
        <taxon>Diaphorina</taxon>
    </lineage>
</organism>
<dbReference type="PANTHER" id="PTHR12317:SF79">
    <property type="entry name" value="ACYLTRANSFERASE"/>
    <property type="match status" value="1"/>
</dbReference>
<dbReference type="SUPFAM" id="SSF69593">
    <property type="entry name" value="Glycerol-3-phosphate (1)-acyltransferase"/>
    <property type="match status" value="1"/>
</dbReference>
<dbReference type="GO" id="GO:0019432">
    <property type="term" value="P:triglyceride biosynthetic process"/>
    <property type="evidence" value="ECO:0007669"/>
    <property type="project" value="TreeGrafter"/>
</dbReference>
<comment type="subcellular location">
    <subcellularLocation>
        <location evidence="1">Endoplasmic reticulum membrane</location>
        <topology evidence="1">Multi-pass membrane protein</topology>
    </subcellularLocation>
</comment>
<dbReference type="PaxDb" id="121845-A0A3Q0IKS5"/>
<keyword evidence="3" id="KW-0444">Lipid biosynthesis</keyword>
<evidence type="ECO:0000256" key="7">
    <source>
        <dbReference type="ARBA" id="ARBA00022989"/>
    </source>
</evidence>
<proteinExistence type="inferred from homology"/>
<accession>A0A3Q0IKS5</accession>
<evidence type="ECO:0000256" key="3">
    <source>
        <dbReference type="ARBA" id="ARBA00022516"/>
    </source>
</evidence>
<keyword evidence="10" id="KW-0012">Acyltransferase</keyword>
<keyword evidence="9" id="KW-0472">Membrane</keyword>
<dbReference type="RefSeq" id="XP_026676849.1">
    <property type="nucleotide sequence ID" value="XM_026821048.1"/>
</dbReference>
<keyword evidence="5" id="KW-0812">Transmembrane</keyword>
<evidence type="ECO:0000313" key="12">
    <source>
        <dbReference type="RefSeq" id="XP_026676849.1"/>
    </source>
</evidence>
<evidence type="ECO:0000256" key="1">
    <source>
        <dbReference type="ARBA" id="ARBA00004477"/>
    </source>
</evidence>
<evidence type="ECO:0000256" key="4">
    <source>
        <dbReference type="ARBA" id="ARBA00022679"/>
    </source>
</evidence>
<evidence type="ECO:0000256" key="9">
    <source>
        <dbReference type="ARBA" id="ARBA00023136"/>
    </source>
</evidence>
<keyword evidence="7" id="KW-1133">Transmembrane helix</keyword>
<evidence type="ECO:0000256" key="8">
    <source>
        <dbReference type="ARBA" id="ARBA00023098"/>
    </source>
</evidence>
<reference evidence="12" key="1">
    <citation type="submission" date="2025-08" db="UniProtKB">
        <authorList>
            <consortium name="RefSeq"/>
        </authorList>
    </citation>
    <scope>IDENTIFICATION</scope>
</reference>